<dbReference type="InterPro" id="IPR025669">
    <property type="entry name" value="AAA_dom"/>
</dbReference>
<dbReference type="PANTHER" id="PTHR13696">
    <property type="entry name" value="P-LOOP CONTAINING NUCLEOSIDE TRIPHOSPHATE HYDROLASE"/>
    <property type="match status" value="1"/>
</dbReference>
<reference evidence="3" key="1">
    <citation type="submission" date="2016-11" db="EMBL/GenBank/DDBJ databases">
        <authorList>
            <person name="Varghese N."/>
            <person name="Submissions S."/>
        </authorList>
    </citation>
    <scope>NUCLEOTIDE SEQUENCE [LARGE SCALE GENOMIC DNA]</scope>
    <source>
        <strain evidence="3">DSM 16219</strain>
    </source>
</reference>
<dbReference type="EMBL" id="FQZU01000046">
    <property type="protein sequence ID" value="SHL11226.1"/>
    <property type="molecule type" value="Genomic_DNA"/>
</dbReference>
<evidence type="ECO:0000313" key="2">
    <source>
        <dbReference type="EMBL" id="SHL11226.1"/>
    </source>
</evidence>
<feature type="domain" description="AAA" evidence="1">
    <location>
        <begin position="1"/>
        <end position="162"/>
    </location>
</feature>
<dbReference type="CDD" id="cd02042">
    <property type="entry name" value="ParAB_family"/>
    <property type="match status" value="1"/>
</dbReference>
<evidence type="ECO:0000259" key="1">
    <source>
        <dbReference type="Pfam" id="PF13614"/>
    </source>
</evidence>
<gene>
    <name evidence="2" type="ORF">SAMN02745216_04632</name>
</gene>
<protein>
    <submittedName>
        <fullName evidence="2">Cellulose biosynthesis protein BcsQ</fullName>
    </submittedName>
</protein>
<sequence length="246" mass="27610">MKIIAVYNVKGGVGKTTTCVNLAYLSAMEGHSTLLWDLDPQGGATYYLGQDLQKDLKLKKLVKDKKKFEQLISETPYENLKMIPAFFGLRYMDAFLDDEKKSGKRLAKILSPMQDSLEYIFIDCPPSISNLSEAVFHAADALLAPVIPSVLSMQSLQQIKEHLASEGVEGLTLLPFFSMVDKRKKLHNQVMKENAQAQGFLPQPIYYRSVIEQMGLNRAPLPCFAPKSEESAMYQSLWQAVKNKLA</sequence>
<evidence type="ECO:0000313" key="3">
    <source>
        <dbReference type="Proteomes" id="UP000183994"/>
    </source>
</evidence>
<dbReference type="AlphaFoldDB" id="A0A1M6XZ78"/>
<proteinExistence type="predicted"/>
<dbReference type="InterPro" id="IPR027417">
    <property type="entry name" value="P-loop_NTPase"/>
</dbReference>
<dbReference type="Gene3D" id="3.40.50.300">
    <property type="entry name" value="P-loop containing nucleotide triphosphate hydrolases"/>
    <property type="match status" value="1"/>
</dbReference>
<accession>A0A1M6XZ78</accession>
<organism evidence="2 3">
    <name type="scientific">Desulfatibacillum alkenivorans DSM 16219</name>
    <dbReference type="NCBI Taxonomy" id="1121393"/>
    <lineage>
        <taxon>Bacteria</taxon>
        <taxon>Pseudomonadati</taxon>
        <taxon>Thermodesulfobacteriota</taxon>
        <taxon>Desulfobacteria</taxon>
        <taxon>Desulfobacterales</taxon>
        <taxon>Desulfatibacillaceae</taxon>
        <taxon>Desulfatibacillum</taxon>
    </lineage>
</organism>
<keyword evidence="3" id="KW-1185">Reference proteome</keyword>
<dbReference type="Proteomes" id="UP000183994">
    <property type="component" value="Unassembled WGS sequence"/>
</dbReference>
<dbReference type="RefSeq" id="WP_073478622.1">
    <property type="nucleotide sequence ID" value="NZ_FQZU01000046.1"/>
</dbReference>
<name>A0A1M6XZ78_9BACT</name>
<dbReference type="InterPro" id="IPR050678">
    <property type="entry name" value="DNA_Partitioning_ATPase"/>
</dbReference>
<dbReference type="SUPFAM" id="SSF52540">
    <property type="entry name" value="P-loop containing nucleoside triphosphate hydrolases"/>
    <property type="match status" value="1"/>
</dbReference>
<dbReference type="PANTHER" id="PTHR13696:SF99">
    <property type="entry name" value="COBYRINIC ACID AC-DIAMIDE SYNTHASE"/>
    <property type="match status" value="1"/>
</dbReference>
<dbReference type="Pfam" id="PF13614">
    <property type="entry name" value="AAA_31"/>
    <property type="match status" value="1"/>
</dbReference>
<dbReference type="STRING" id="1121393.SAMN02745216_04632"/>